<organism evidence="5 6">
    <name type="scientific">Dyella acidiphila</name>
    <dbReference type="NCBI Taxonomy" id="2775866"/>
    <lineage>
        <taxon>Bacteria</taxon>
        <taxon>Pseudomonadati</taxon>
        <taxon>Pseudomonadota</taxon>
        <taxon>Gammaproteobacteria</taxon>
        <taxon>Lysobacterales</taxon>
        <taxon>Rhodanobacteraceae</taxon>
        <taxon>Dyella</taxon>
    </lineage>
</organism>
<evidence type="ECO:0000259" key="1">
    <source>
        <dbReference type="PROSITE" id="PS50112"/>
    </source>
</evidence>
<dbReference type="Gene3D" id="3.20.20.450">
    <property type="entry name" value="EAL domain"/>
    <property type="match status" value="1"/>
</dbReference>
<dbReference type="InterPro" id="IPR000160">
    <property type="entry name" value="GGDEF_dom"/>
</dbReference>
<dbReference type="Gene3D" id="3.30.450.20">
    <property type="entry name" value="PAS domain"/>
    <property type="match status" value="3"/>
</dbReference>
<dbReference type="InterPro" id="IPR000700">
    <property type="entry name" value="PAS-assoc_C"/>
</dbReference>
<dbReference type="PANTHER" id="PTHR44757:SF4">
    <property type="entry name" value="DIGUANYLATE CYCLASE DGCE-RELATED"/>
    <property type="match status" value="1"/>
</dbReference>
<dbReference type="CDD" id="cd01949">
    <property type="entry name" value="GGDEF"/>
    <property type="match status" value="1"/>
</dbReference>
<dbReference type="NCBIfam" id="TIGR00229">
    <property type="entry name" value="sensory_box"/>
    <property type="match status" value="3"/>
</dbReference>
<proteinExistence type="predicted"/>
<dbReference type="InterPro" id="IPR029787">
    <property type="entry name" value="Nucleotide_cyclase"/>
</dbReference>
<dbReference type="PROSITE" id="PS50883">
    <property type="entry name" value="EAL"/>
    <property type="match status" value="1"/>
</dbReference>
<dbReference type="SUPFAM" id="SSF55785">
    <property type="entry name" value="PYP-like sensor domain (PAS domain)"/>
    <property type="match status" value="3"/>
</dbReference>
<evidence type="ECO:0000259" key="2">
    <source>
        <dbReference type="PROSITE" id="PS50113"/>
    </source>
</evidence>
<feature type="domain" description="PAC" evidence="2">
    <location>
        <begin position="216"/>
        <end position="268"/>
    </location>
</feature>
<dbReference type="InterPro" id="IPR001610">
    <property type="entry name" value="PAC"/>
</dbReference>
<dbReference type="InterPro" id="IPR043128">
    <property type="entry name" value="Rev_trsase/Diguanyl_cyclase"/>
</dbReference>
<feature type="domain" description="PAS" evidence="1">
    <location>
        <begin position="269"/>
        <end position="342"/>
    </location>
</feature>
<dbReference type="PROSITE" id="PS50887">
    <property type="entry name" value="GGDEF"/>
    <property type="match status" value="1"/>
</dbReference>
<dbReference type="Pfam" id="PF13426">
    <property type="entry name" value="PAS_9"/>
    <property type="match status" value="1"/>
</dbReference>
<dbReference type="InterPro" id="IPR013656">
    <property type="entry name" value="PAS_4"/>
</dbReference>
<feature type="domain" description="PAS" evidence="1">
    <location>
        <begin position="18"/>
        <end position="88"/>
    </location>
</feature>
<dbReference type="InterPro" id="IPR035965">
    <property type="entry name" value="PAS-like_dom_sf"/>
</dbReference>
<dbReference type="PROSITE" id="PS50112">
    <property type="entry name" value="PAS"/>
    <property type="match status" value="3"/>
</dbReference>
<dbReference type="NCBIfam" id="TIGR00254">
    <property type="entry name" value="GGDEF"/>
    <property type="match status" value="1"/>
</dbReference>
<comment type="caution">
    <text evidence="5">The sequence shown here is derived from an EMBL/GenBank/DDBJ whole genome shotgun (WGS) entry which is preliminary data.</text>
</comment>
<dbReference type="InterPro" id="IPR035919">
    <property type="entry name" value="EAL_sf"/>
</dbReference>
<dbReference type="Proteomes" id="UP000651010">
    <property type="component" value="Unassembled WGS sequence"/>
</dbReference>
<dbReference type="Pfam" id="PF00990">
    <property type="entry name" value="GGDEF"/>
    <property type="match status" value="1"/>
</dbReference>
<feature type="domain" description="GGDEF" evidence="4">
    <location>
        <begin position="431"/>
        <end position="565"/>
    </location>
</feature>
<dbReference type="RefSeq" id="WP_192557830.1">
    <property type="nucleotide sequence ID" value="NZ_JACZZA010000020.1"/>
</dbReference>
<dbReference type="SMART" id="SM00267">
    <property type="entry name" value="GGDEF"/>
    <property type="match status" value="1"/>
</dbReference>
<dbReference type="InterPro" id="IPR052155">
    <property type="entry name" value="Biofilm_reg_signaling"/>
</dbReference>
<dbReference type="CDD" id="cd01948">
    <property type="entry name" value="EAL"/>
    <property type="match status" value="1"/>
</dbReference>
<protein>
    <submittedName>
        <fullName evidence="5">EAL domain-containing protein</fullName>
    </submittedName>
</protein>
<dbReference type="SUPFAM" id="SSF55073">
    <property type="entry name" value="Nucleotide cyclase"/>
    <property type="match status" value="1"/>
</dbReference>
<evidence type="ECO:0000259" key="3">
    <source>
        <dbReference type="PROSITE" id="PS50883"/>
    </source>
</evidence>
<dbReference type="InterPro" id="IPR000014">
    <property type="entry name" value="PAS"/>
</dbReference>
<sequence length="833" mass="92821">MPKATHPIEGELPLPQAAADLLAHVVHSVPALISYIDRDERFVFANEAHRRWFDIEPRTMVGKLVSAVLDPESYLRARAALLQSLSGQDASYEGEMFSAPRRRYVHGSFTPDLDKFGRLRGVLTVFTDITERHALEEQLRESEQRFSQAFHHAAVGMALILPNGRYQQVNTALCDMLGYSESEMRAFNWRDLTHPDDLPLSEALAGQLTSGRRDAFQTEKRYIHRDGHVVHVLLSVAQIRSESGKTNYAVSQVQDITKRKQYEEALFRERQLAEVTLNSIGDAVITTDISLNVTSLNPIAEAMTGWSNADAKGSPLDDVFRLRDINNRQPLDNPLRQAMRRNAIVDFSGRAILLHRNGFETPIENSAALIHDHAGNVTGGVLVCHDISENRTLALKMIQLAQHDTLTGLPNRSLLYARIEQAAAMATQRHRQCALLYLDLDHFRRINDTLGHGVGDQVLQAVAQQIRATLRDSEDMAFRYSGDEFVVLLPRVDDADEAAGYAQRLLDACSQTHVAHLPPLDIRASIGISLFPRDATEPDALVRTADAAMYEVKTQGRHGYCFYAPEMSQRTVASQRIENVLRHALAHGELSLQYQPKVDARLGHIVGAEALLRLQVDGKDLFVPDQFIPVAEDTGLIVSIGTWVLREACQQARRWQRDGRPIPVSVNVSPLQFQYAGFYERLDSIINETGLDPNLLELELTERTMMSGGDGTIRLLRRIRQRGVRLSLDDFGTGYSSLSYLKHFPVDALKIDRAFVRDITQDAETAAITSAIIAMARSLNKDVIAEGVETEVQSAFLREAGCSQMQGFLFGAPMPAALLEERLTLQASATAST</sequence>
<dbReference type="InterPro" id="IPR001633">
    <property type="entry name" value="EAL_dom"/>
</dbReference>
<gene>
    <name evidence="5" type="ORF">IGX34_21575</name>
</gene>
<dbReference type="SMART" id="SM00086">
    <property type="entry name" value="PAC"/>
    <property type="match status" value="3"/>
</dbReference>
<feature type="domain" description="PAC" evidence="2">
    <location>
        <begin position="88"/>
        <end position="141"/>
    </location>
</feature>
<evidence type="ECO:0000313" key="5">
    <source>
        <dbReference type="EMBL" id="MBE1162984.1"/>
    </source>
</evidence>
<feature type="domain" description="PAS" evidence="1">
    <location>
        <begin position="142"/>
        <end position="197"/>
    </location>
</feature>
<reference evidence="5 6" key="1">
    <citation type="submission" date="2020-09" db="EMBL/GenBank/DDBJ databases">
        <title>Dyella sp. 7MK23 isolated from forest soil.</title>
        <authorList>
            <person name="Fu J."/>
        </authorList>
    </citation>
    <scope>NUCLEOTIDE SEQUENCE [LARGE SCALE GENOMIC DNA]</scope>
    <source>
        <strain evidence="5 6">7MK23</strain>
    </source>
</reference>
<evidence type="ECO:0000313" key="6">
    <source>
        <dbReference type="Proteomes" id="UP000651010"/>
    </source>
</evidence>
<dbReference type="CDD" id="cd00130">
    <property type="entry name" value="PAS"/>
    <property type="match status" value="3"/>
</dbReference>
<feature type="domain" description="EAL" evidence="3">
    <location>
        <begin position="574"/>
        <end position="827"/>
    </location>
</feature>
<evidence type="ECO:0000259" key="4">
    <source>
        <dbReference type="PROSITE" id="PS50887"/>
    </source>
</evidence>
<name>A0ABR9GG77_9GAMM</name>
<dbReference type="EMBL" id="JACZZA010000020">
    <property type="protein sequence ID" value="MBE1162984.1"/>
    <property type="molecule type" value="Genomic_DNA"/>
</dbReference>
<dbReference type="SUPFAM" id="SSF141868">
    <property type="entry name" value="EAL domain-like"/>
    <property type="match status" value="1"/>
</dbReference>
<dbReference type="PROSITE" id="PS50113">
    <property type="entry name" value="PAC"/>
    <property type="match status" value="2"/>
</dbReference>
<dbReference type="Pfam" id="PF00563">
    <property type="entry name" value="EAL"/>
    <property type="match status" value="1"/>
</dbReference>
<keyword evidence="6" id="KW-1185">Reference proteome</keyword>
<dbReference type="SMART" id="SM00091">
    <property type="entry name" value="PAS"/>
    <property type="match status" value="3"/>
</dbReference>
<dbReference type="Pfam" id="PF08448">
    <property type="entry name" value="PAS_4"/>
    <property type="match status" value="2"/>
</dbReference>
<dbReference type="PANTHER" id="PTHR44757">
    <property type="entry name" value="DIGUANYLATE CYCLASE DGCP"/>
    <property type="match status" value="1"/>
</dbReference>
<dbReference type="Gene3D" id="3.30.70.270">
    <property type="match status" value="1"/>
</dbReference>
<accession>A0ABR9GG77</accession>
<dbReference type="SMART" id="SM00052">
    <property type="entry name" value="EAL"/>
    <property type="match status" value="1"/>
</dbReference>